<keyword evidence="8" id="KW-0863">Zinc-finger</keyword>
<evidence type="ECO:0000256" key="4">
    <source>
        <dbReference type="ARBA" id="ARBA00022737"/>
    </source>
</evidence>
<keyword evidence="9" id="KW-0862">Zinc</keyword>
<evidence type="ECO:0000256" key="10">
    <source>
        <dbReference type="ARBA" id="ARBA00022840"/>
    </source>
</evidence>
<keyword evidence="13" id="KW-0234">DNA repair</keyword>
<dbReference type="PANTHER" id="PTHR43152:SF1">
    <property type="entry name" value="UVRA PROTEIN"/>
    <property type="match status" value="1"/>
</dbReference>
<feature type="domain" description="ABC transporter" evidence="17">
    <location>
        <begin position="280"/>
        <end position="578"/>
    </location>
</feature>
<evidence type="ECO:0000313" key="18">
    <source>
        <dbReference type="EMBL" id="EHM10085.1"/>
    </source>
</evidence>
<dbReference type="InterPro" id="IPR041102">
    <property type="entry name" value="UvrA_inter"/>
</dbReference>
<comment type="similarity">
    <text evidence="14">Belongs to the ABC transporter superfamily. UvrA family.</text>
</comment>
<evidence type="ECO:0000256" key="11">
    <source>
        <dbReference type="ARBA" id="ARBA00022881"/>
    </source>
</evidence>
<evidence type="ECO:0000256" key="1">
    <source>
        <dbReference type="ARBA" id="ARBA00004496"/>
    </source>
</evidence>
<evidence type="ECO:0000256" key="8">
    <source>
        <dbReference type="ARBA" id="ARBA00022771"/>
    </source>
</evidence>
<gene>
    <name evidence="18" type="ORF">TheveDRAFT_0950</name>
</gene>
<keyword evidence="19" id="KW-1185">Reference proteome</keyword>
<dbReference type="InterPro" id="IPR027417">
    <property type="entry name" value="P-loop_NTPase"/>
</dbReference>
<dbReference type="PANTHER" id="PTHR43152">
    <property type="entry name" value="UVRABC SYSTEM PROTEIN A"/>
    <property type="match status" value="1"/>
</dbReference>
<dbReference type="GO" id="GO:0006289">
    <property type="term" value="P:nucleotide-excision repair"/>
    <property type="evidence" value="ECO:0007669"/>
    <property type="project" value="InterPro"/>
</dbReference>
<dbReference type="PROSITE" id="PS50893">
    <property type="entry name" value="ABC_TRANSPORTER_2"/>
    <property type="match status" value="2"/>
</dbReference>
<dbReference type="GO" id="GO:0005524">
    <property type="term" value="F:ATP binding"/>
    <property type="evidence" value="ECO:0007669"/>
    <property type="project" value="UniProtKB-KW"/>
</dbReference>
<dbReference type="Gene3D" id="1.10.8.280">
    <property type="entry name" value="ABC transporter ATPase domain-like"/>
    <property type="match status" value="1"/>
</dbReference>
<evidence type="ECO:0000256" key="15">
    <source>
        <dbReference type="ARBA" id="ARBA00039316"/>
    </source>
</evidence>
<keyword evidence="5" id="KW-0547">Nucleotide-binding</keyword>
<dbReference type="eggNOG" id="COG0178">
    <property type="taxonomic scope" value="Bacteria"/>
</dbReference>
<keyword evidence="6" id="KW-0227">DNA damage</keyword>
<dbReference type="Pfam" id="PF17755">
    <property type="entry name" value="UvrA_DNA-bind"/>
    <property type="match status" value="1"/>
</dbReference>
<proteinExistence type="inferred from homology"/>
<dbReference type="CDD" id="cd03271">
    <property type="entry name" value="ABC_UvrA_II"/>
    <property type="match status" value="1"/>
</dbReference>
<evidence type="ECO:0000256" key="13">
    <source>
        <dbReference type="ARBA" id="ARBA00023204"/>
    </source>
</evidence>
<evidence type="ECO:0000259" key="17">
    <source>
        <dbReference type="PROSITE" id="PS50893"/>
    </source>
</evidence>
<dbReference type="AlphaFoldDB" id="H0URZ6"/>
<sequence length="935" mass="103253">MEDIIRIRGARQHNLQGIDVDIPKNTITVITGPSGSGKSSLAFDTLYAEGQRRYVESLSAYARQFLGMQDKPDVDEITGLSPAISIEQKGTGHNPRSTVGTVTEIYDYLRLLFSRAGQPYCPSCGEPVVKHSVDEMVDLVFSRFNHSKLEVYAPMVRGKKGEFKNLLDSLRKQGFMRVKVDGSLLWLDEEIALNKNTRHDISVLVDRFTLDEDRRGRLVEAIEASVRLSGGFVRFEFGDDWMDLTEQYICPSCGVSIPELDPALFSFNSPKGACPKCSGLGSREFFSEHLAIIPGMSVMDGGILPWKPGHYMLGKLQRLASVMGWDLSVPYGELDESVKKAIISGSDIRLSLPFKETGDEYVGRYEGLIPWLERRWDRTDSDSVREELARYRDESPCSACGGRRLRPEALAVKFAGHTIDQLSDMPVERLLQLLMDVKLDEARLLVVQVALDEVVRRLSFMCNVGAGYLSLSRRADSLSGGETQRIRLATQIGSKLTGVLYVLDEPTIGLHPRDTGRLLDTLKAIKDLGNTVVLVEHDRETMKAGDYLIELGPGAGERGGKLVASGPMPSFEKGDSATAVYLRGEDDGRVTLPGGRRTPKGHLSIKGCRENNLKDVDVSFPLGVLGALSGVSGSGKSTLLYEILYKGLRARLDERFRIRPGHFREMEGYEGIRNVVLVDQSPIGRTPRSNPATYTGVFTAIREFFAQLPEARVRGYEMGRFSFNVKGGRCEACRGEGVIKVPMLFLPDAYVVCEVCKGKRYNRETLEVRYKGLSIADVLELSVEEAMEVFRDIPKIIGRLRSLEEAGLGYIKLGQPATTLSGGEAQRVKLAEELGKRFRGHTLYLLDEPTTGLYYKDVKKLLVLLHRLVDQGNTVWIIEHNLDVLASVDYIIDLGPEGGDGGGRVVATGTPEELAASGVGHTAVFISEALMSKPS</sequence>
<dbReference type="GO" id="GO:0016887">
    <property type="term" value="F:ATP hydrolysis activity"/>
    <property type="evidence" value="ECO:0007669"/>
    <property type="project" value="InterPro"/>
</dbReference>
<comment type="subcellular location">
    <subcellularLocation>
        <location evidence="1">Cytoplasm</location>
    </subcellularLocation>
</comment>
<accession>H0URZ6</accession>
<protein>
    <recommendedName>
        <fullName evidence="15">UvrABC system protein A</fullName>
    </recommendedName>
    <alternativeName>
        <fullName evidence="16">Excinuclease ABC subunit A</fullName>
    </alternativeName>
</protein>
<dbReference type="InterPro" id="IPR004602">
    <property type="entry name" value="UvrA"/>
</dbReference>
<name>H0URZ6_9BACT</name>
<keyword evidence="11" id="KW-0267">Excision nuclease</keyword>
<evidence type="ECO:0000256" key="9">
    <source>
        <dbReference type="ARBA" id="ARBA00022833"/>
    </source>
</evidence>
<keyword evidence="10" id="KW-0067">ATP-binding</keyword>
<dbReference type="EMBL" id="CM001377">
    <property type="protein sequence ID" value="EHM10085.1"/>
    <property type="molecule type" value="Genomic_DNA"/>
</dbReference>
<dbReference type="Gene3D" id="3.40.50.300">
    <property type="entry name" value="P-loop containing nucleotide triphosphate hydrolases"/>
    <property type="match status" value="2"/>
</dbReference>
<evidence type="ECO:0000313" key="19">
    <source>
        <dbReference type="Proteomes" id="UP000005730"/>
    </source>
</evidence>
<evidence type="ECO:0000256" key="7">
    <source>
        <dbReference type="ARBA" id="ARBA00022769"/>
    </source>
</evidence>
<dbReference type="GO" id="GO:0004518">
    <property type="term" value="F:nuclease activity"/>
    <property type="evidence" value="ECO:0007669"/>
    <property type="project" value="UniProtKB-KW"/>
</dbReference>
<evidence type="ECO:0000256" key="14">
    <source>
        <dbReference type="ARBA" id="ARBA00038000"/>
    </source>
</evidence>
<dbReference type="InterPro" id="IPR003439">
    <property type="entry name" value="ABC_transporter-like_ATP-bd"/>
</dbReference>
<dbReference type="PROSITE" id="PS00211">
    <property type="entry name" value="ABC_TRANSPORTER_1"/>
    <property type="match status" value="1"/>
</dbReference>
<dbReference type="InterPro" id="IPR013815">
    <property type="entry name" value="ATP_grasp_subdomain_1"/>
</dbReference>
<dbReference type="STRING" id="926567.TheveDRAFT_0950"/>
<dbReference type="FunFam" id="1.20.1580.10:FF:000002">
    <property type="entry name" value="UvrABC system protein A"/>
    <property type="match status" value="1"/>
</dbReference>
<dbReference type="GO" id="GO:0003677">
    <property type="term" value="F:DNA binding"/>
    <property type="evidence" value="ECO:0007669"/>
    <property type="project" value="UniProtKB-KW"/>
</dbReference>
<evidence type="ECO:0000256" key="2">
    <source>
        <dbReference type="ARBA" id="ARBA00022490"/>
    </source>
</evidence>
<dbReference type="OrthoDB" id="9809851at2"/>
<dbReference type="GO" id="GO:0009380">
    <property type="term" value="C:excinuclease repair complex"/>
    <property type="evidence" value="ECO:0007669"/>
    <property type="project" value="InterPro"/>
</dbReference>
<keyword evidence="12" id="KW-0238">DNA-binding</keyword>
<reference evidence="18 19" key="1">
    <citation type="submission" date="2011-10" db="EMBL/GenBank/DDBJ databases">
        <title>The Noncontiguous Finished genome of Thermanaerovibrio velox DSM 12556.</title>
        <authorList>
            <consortium name="US DOE Joint Genome Institute (JGI-PGF)"/>
            <person name="Lucas S."/>
            <person name="Copeland A."/>
            <person name="Lapidus A."/>
            <person name="Glavina del Rio T."/>
            <person name="Dalin E."/>
            <person name="Tice H."/>
            <person name="Bruce D."/>
            <person name="Goodwin L."/>
            <person name="Pitluck S."/>
            <person name="Peters L."/>
            <person name="Mikhailova N."/>
            <person name="Teshima H."/>
            <person name="Kyrpides N."/>
            <person name="Mavromatis K."/>
            <person name="Ivanova N."/>
            <person name="Markowitz V."/>
            <person name="Cheng J.-F."/>
            <person name="Hugenholtz P."/>
            <person name="Woyke T."/>
            <person name="Wu D."/>
            <person name="Spring S."/>
            <person name="Brambilla E.-M."/>
            <person name="Klenk H.-P."/>
            <person name="Eisen J.A."/>
        </authorList>
    </citation>
    <scope>NUCLEOTIDE SEQUENCE [LARGE SCALE GENOMIC DNA]</scope>
    <source>
        <strain evidence="18 19">DSM 12556</strain>
    </source>
</reference>
<evidence type="ECO:0000256" key="3">
    <source>
        <dbReference type="ARBA" id="ARBA00022723"/>
    </source>
</evidence>
<evidence type="ECO:0000256" key="12">
    <source>
        <dbReference type="ARBA" id="ARBA00023125"/>
    </source>
</evidence>
<dbReference type="GO" id="GO:0005737">
    <property type="term" value="C:cytoplasm"/>
    <property type="evidence" value="ECO:0007669"/>
    <property type="project" value="UniProtKB-SubCell"/>
</dbReference>
<dbReference type="InterPro" id="IPR041552">
    <property type="entry name" value="UvrA_DNA-bd"/>
</dbReference>
<keyword evidence="7" id="KW-0228">DNA excision</keyword>
<dbReference type="NCBIfam" id="TIGR00630">
    <property type="entry name" value="uvra"/>
    <property type="match status" value="1"/>
</dbReference>
<feature type="domain" description="ABC transporter" evidence="17">
    <location>
        <begin position="582"/>
        <end position="927"/>
    </location>
</feature>
<dbReference type="NCBIfam" id="NF001503">
    <property type="entry name" value="PRK00349.1"/>
    <property type="match status" value="1"/>
</dbReference>
<dbReference type="GO" id="GO:0008270">
    <property type="term" value="F:zinc ion binding"/>
    <property type="evidence" value="ECO:0007669"/>
    <property type="project" value="UniProtKB-KW"/>
</dbReference>
<evidence type="ECO:0000256" key="6">
    <source>
        <dbReference type="ARBA" id="ARBA00022763"/>
    </source>
</evidence>
<dbReference type="Proteomes" id="UP000005730">
    <property type="component" value="Chromosome"/>
</dbReference>
<keyword evidence="4" id="KW-0677">Repeat</keyword>
<dbReference type="SUPFAM" id="SSF52540">
    <property type="entry name" value="P-loop containing nucleoside triphosphate hydrolases"/>
    <property type="match status" value="2"/>
</dbReference>
<dbReference type="HOGENOM" id="CLU_001370_0_2_0"/>
<dbReference type="RefSeq" id="WP_006583579.1">
    <property type="nucleotide sequence ID" value="NZ_CM001377.1"/>
</dbReference>
<dbReference type="Pfam" id="PF17760">
    <property type="entry name" value="UvrA_inter"/>
    <property type="match status" value="1"/>
</dbReference>
<evidence type="ECO:0000256" key="16">
    <source>
        <dbReference type="ARBA" id="ARBA00042156"/>
    </source>
</evidence>
<dbReference type="InterPro" id="IPR017871">
    <property type="entry name" value="ABC_transporter-like_CS"/>
</dbReference>
<keyword evidence="2" id="KW-0963">Cytoplasm</keyword>
<dbReference type="Gene3D" id="3.30.1490.20">
    <property type="entry name" value="ATP-grasp fold, A domain"/>
    <property type="match status" value="1"/>
</dbReference>
<organism evidence="18 19">
    <name type="scientific">Thermanaerovibrio velox DSM 12556</name>
    <dbReference type="NCBI Taxonomy" id="926567"/>
    <lineage>
        <taxon>Bacteria</taxon>
        <taxon>Thermotogati</taxon>
        <taxon>Synergistota</taxon>
        <taxon>Synergistia</taxon>
        <taxon>Synergistales</taxon>
        <taxon>Synergistaceae</taxon>
        <taxon>Thermanaerovibrio</taxon>
    </lineage>
</organism>
<keyword evidence="3" id="KW-0479">Metal-binding</keyword>
<evidence type="ECO:0000256" key="5">
    <source>
        <dbReference type="ARBA" id="ARBA00022741"/>
    </source>
</evidence>
<dbReference type="Gene3D" id="1.20.1580.10">
    <property type="entry name" value="ABC transporter ATPase like domain"/>
    <property type="match status" value="2"/>
</dbReference>